<protein>
    <submittedName>
        <fullName evidence="2">Uncharacterized protein</fullName>
    </submittedName>
</protein>
<evidence type="ECO:0000313" key="7">
    <source>
        <dbReference type="Proteomes" id="UP000429523"/>
    </source>
</evidence>
<evidence type="ECO:0000256" key="1">
    <source>
        <dbReference type="SAM" id="SignalP"/>
    </source>
</evidence>
<evidence type="ECO:0000313" key="9">
    <source>
        <dbReference type="Proteomes" id="UP000441208"/>
    </source>
</evidence>
<evidence type="ECO:0000313" key="11">
    <source>
        <dbReference type="Proteomes" id="UP000488956"/>
    </source>
</evidence>
<name>A0A6A3ERE6_9STRA</name>
<dbReference type="EMBL" id="QXFZ01000411">
    <property type="protein sequence ID" value="KAE9117505.1"/>
    <property type="molecule type" value="Genomic_DNA"/>
</dbReference>
<evidence type="ECO:0000313" key="6">
    <source>
        <dbReference type="EMBL" id="KAE9240660.1"/>
    </source>
</evidence>
<keyword evidence="1" id="KW-0732">Signal</keyword>
<comment type="caution">
    <text evidence="2">The sequence shown here is derived from an EMBL/GenBank/DDBJ whole genome shotgun (WGS) entry which is preliminary data.</text>
</comment>
<evidence type="ECO:0000313" key="4">
    <source>
        <dbReference type="EMBL" id="KAE9117505.1"/>
    </source>
</evidence>
<gene>
    <name evidence="6" type="ORF">PF002_g9671</name>
    <name evidence="5" type="ORF">PF004_g12079</name>
    <name evidence="4" type="ORF">PF007_g9269</name>
    <name evidence="2" type="ORF">PF009_g13968</name>
    <name evidence="3" type="ORF">PF010_g31352</name>
</gene>
<dbReference type="AlphaFoldDB" id="A0A6A3ERE6"/>
<evidence type="ECO:0000313" key="3">
    <source>
        <dbReference type="EMBL" id="KAE9057499.1"/>
    </source>
</evidence>
<evidence type="ECO:0000313" key="10">
    <source>
        <dbReference type="Proteomes" id="UP000476176"/>
    </source>
</evidence>
<proteinExistence type="predicted"/>
<dbReference type="EMBL" id="QXGD01000403">
    <property type="protein sequence ID" value="KAE9240660.1"/>
    <property type="molecule type" value="Genomic_DNA"/>
</dbReference>
<evidence type="ECO:0000313" key="8">
    <source>
        <dbReference type="Proteomes" id="UP000440367"/>
    </source>
</evidence>
<feature type="chain" id="PRO_5036163706" evidence="1">
    <location>
        <begin position="22"/>
        <end position="63"/>
    </location>
</feature>
<dbReference type="EMBL" id="QXGF01000749">
    <property type="protein sequence ID" value="KAE8936089.1"/>
    <property type="molecule type" value="Genomic_DNA"/>
</dbReference>
<evidence type="ECO:0000313" key="2">
    <source>
        <dbReference type="EMBL" id="KAE8936089.1"/>
    </source>
</evidence>
<feature type="signal peptide" evidence="1">
    <location>
        <begin position="1"/>
        <end position="21"/>
    </location>
</feature>
<evidence type="ECO:0000313" key="5">
    <source>
        <dbReference type="EMBL" id="KAE9224835.1"/>
    </source>
</evidence>
<organism evidence="2 7">
    <name type="scientific">Phytophthora fragariae</name>
    <dbReference type="NCBI Taxonomy" id="53985"/>
    <lineage>
        <taxon>Eukaryota</taxon>
        <taxon>Sar</taxon>
        <taxon>Stramenopiles</taxon>
        <taxon>Oomycota</taxon>
        <taxon>Peronosporomycetes</taxon>
        <taxon>Peronosporales</taxon>
        <taxon>Peronosporaceae</taxon>
        <taxon>Phytophthora</taxon>
    </lineage>
</organism>
<dbReference type="Proteomes" id="UP000429523">
    <property type="component" value="Unassembled WGS sequence"/>
</dbReference>
<dbReference type="Proteomes" id="UP000441208">
    <property type="component" value="Unassembled WGS sequence"/>
</dbReference>
<dbReference type="Proteomes" id="UP000440367">
    <property type="component" value="Unassembled WGS sequence"/>
</dbReference>
<dbReference type="Proteomes" id="UP000476176">
    <property type="component" value="Unassembled WGS sequence"/>
</dbReference>
<accession>A0A6A3ERE6</accession>
<reference evidence="7 8" key="1">
    <citation type="submission" date="2018-08" db="EMBL/GenBank/DDBJ databases">
        <title>Genomic investigation of the strawberry pathogen Phytophthora fragariae indicates pathogenicity is determined by transcriptional variation in three key races.</title>
        <authorList>
            <person name="Adams T.M."/>
            <person name="Armitage A.D."/>
            <person name="Sobczyk M.K."/>
            <person name="Bates H.J."/>
            <person name="Dunwell J.M."/>
            <person name="Nellist C.F."/>
            <person name="Harrison R.J."/>
        </authorList>
    </citation>
    <scope>NUCLEOTIDE SEQUENCE [LARGE SCALE GENOMIC DNA]</scope>
    <source>
        <strain evidence="6 8">BC-1</strain>
        <strain evidence="5 10">BC-23</strain>
        <strain evidence="4 9">NOV-71</strain>
        <strain evidence="2 7">NOV-9</strain>
        <strain evidence="3 11">ONT-3</strain>
    </source>
</reference>
<dbReference type="EMBL" id="QXGC01000680">
    <property type="protein sequence ID" value="KAE9224835.1"/>
    <property type="molecule type" value="Genomic_DNA"/>
</dbReference>
<dbReference type="Proteomes" id="UP000488956">
    <property type="component" value="Unassembled WGS sequence"/>
</dbReference>
<dbReference type="EMBL" id="QXFX01007018">
    <property type="protein sequence ID" value="KAE9057499.1"/>
    <property type="molecule type" value="Genomic_DNA"/>
</dbReference>
<sequence>MVPAALVILGMISVLPLPLVARLWDDLSESRHACFVPTGHSLCILMPRERRLRSGYQKWGRFL</sequence>